<dbReference type="PANTHER" id="PTHR38598:SF1">
    <property type="entry name" value="INNER MEMBRANE PROTEIN YJCH"/>
    <property type="match status" value="1"/>
</dbReference>
<protein>
    <submittedName>
        <fullName evidence="2">DUF485 domain-containing protein</fullName>
    </submittedName>
</protein>
<name>A0A356LFU9_9BURK</name>
<keyword evidence="1" id="KW-1133">Transmembrane helix</keyword>
<keyword evidence="1" id="KW-0812">Transmembrane</keyword>
<gene>
    <name evidence="2" type="ORF">DD666_08495</name>
</gene>
<sequence>MSEDIVQRVMANPKYKEMTRMRSTCGWVFSAIILVAYYVGFIGIIAFDKQLFAQSISGGAMTWGIPVGFGLMILIIALTGVYILIANSKFDEMERSLLNDVGVAHE</sequence>
<comment type="caution">
    <text evidence="2">The sequence shown here is derived from an EMBL/GenBank/DDBJ whole genome shotgun (WGS) entry which is preliminary data.</text>
</comment>
<proteinExistence type="predicted"/>
<dbReference type="Proteomes" id="UP000264036">
    <property type="component" value="Unassembled WGS sequence"/>
</dbReference>
<dbReference type="EMBL" id="DOEK01000021">
    <property type="protein sequence ID" value="HBP29441.1"/>
    <property type="molecule type" value="Genomic_DNA"/>
</dbReference>
<dbReference type="AlphaFoldDB" id="A0A356LFU9"/>
<dbReference type="PANTHER" id="PTHR38598">
    <property type="entry name" value="INNER MEMBRANE PROTEIN YJCH"/>
    <property type="match status" value="1"/>
</dbReference>
<evidence type="ECO:0000313" key="3">
    <source>
        <dbReference type="Proteomes" id="UP000264036"/>
    </source>
</evidence>
<organism evidence="2 3">
    <name type="scientific">Advenella kashmirensis</name>
    <dbReference type="NCBI Taxonomy" id="310575"/>
    <lineage>
        <taxon>Bacteria</taxon>
        <taxon>Pseudomonadati</taxon>
        <taxon>Pseudomonadota</taxon>
        <taxon>Betaproteobacteria</taxon>
        <taxon>Burkholderiales</taxon>
        <taxon>Alcaligenaceae</taxon>
    </lineage>
</organism>
<reference evidence="2 3" key="1">
    <citation type="journal article" date="2018" name="Nat. Biotechnol.">
        <title>A standardized bacterial taxonomy based on genome phylogeny substantially revises the tree of life.</title>
        <authorList>
            <person name="Parks D.H."/>
            <person name="Chuvochina M."/>
            <person name="Waite D.W."/>
            <person name="Rinke C."/>
            <person name="Skarshewski A."/>
            <person name="Chaumeil P.A."/>
            <person name="Hugenholtz P."/>
        </authorList>
    </citation>
    <scope>NUCLEOTIDE SEQUENCE [LARGE SCALE GENOMIC DNA]</scope>
    <source>
        <strain evidence="2">UBA10707</strain>
    </source>
</reference>
<accession>A0A356LFU9</accession>
<evidence type="ECO:0000313" key="2">
    <source>
        <dbReference type="EMBL" id="HBP29441.1"/>
    </source>
</evidence>
<dbReference type="InterPro" id="IPR007436">
    <property type="entry name" value="DUF485"/>
</dbReference>
<dbReference type="Pfam" id="PF04341">
    <property type="entry name" value="DUF485"/>
    <property type="match status" value="1"/>
</dbReference>
<evidence type="ECO:0000256" key="1">
    <source>
        <dbReference type="SAM" id="Phobius"/>
    </source>
</evidence>
<keyword evidence="1" id="KW-0472">Membrane</keyword>
<dbReference type="GO" id="GO:0005886">
    <property type="term" value="C:plasma membrane"/>
    <property type="evidence" value="ECO:0007669"/>
    <property type="project" value="TreeGrafter"/>
</dbReference>
<feature type="transmembrane region" description="Helical" evidence="1">
    <location>
        <begin position="67"/>
        <end position="85"/>
    </location>
</feature>
<feature type="transmembrane region" description="Helical" evidence="1">
    <location>
        <begin position="24"/>
        <end position="47"/>
    </location>
</feature>
<dbReference type="InterPro" id="IPR052959">
    <property type="entry name" value="Inner_membrane_assoc"/>
</dbReference>